<keyword evidence="2" id="KW-0560">Oxidoreductase</keyword>
<evidence type="ECO:0000256" key="1">
    <source>
        <dbReference type="ARBA" id="ARBA00006484"/>
    </source>
</evidence>
<dbReference type="CDD" id="cd05233">
    <property type="entry name" value="SDR_c"/>
    <property type="match status" value="1"/>
</dbReference>
<dbReference type="InterPro" id="IPR036291">
    <property type="entry name" value="NAD(P)-bd_dom_sf"/>
</dbReference>
<proteinExistence type="inferred from homology"/>
<evidence type="ECO:0000256" key="2">
    <source>
        <dbReference type="ARBA" id="ARBA00023002"/>
    </source>
</evidence>
<reference evidence="4" key="1">
    <citation type="submission" date="2020-10" db="EMBL/GenBank/DDBJ databases">
        <title>Taxonomic study of unclassified bacteria belonging to the class Ktedonobacteria.</title>
        <authorList>
            <person name="Yabe S."/>
            <person name="Wang C.M."/>
            <person name="Zheng Y."/>
            <person name="Sakai Y."/>
            <person name="Cavaletti L."/>
            <person name="Monciardini P."/>
            <person name="Donadio S."/>
        </authorList>
    </citation>
    <scope>NUCLEOTIDE SEQUENCE</scope>
    <source>
        <strain evidence="4">SOSP1-1</strain>
    </source>
</reference>
<comment type="similarity">
    <text evidence="1 3">Belongs to the short-chain dehydrogenases/reductases (SDR) family.</text>
</comment>
<name>A0A8J3I8A1_9CHLR</name>
<organism evidence="4 5">
    <name type="scientific">Ktedonospora formicarum</name>
    <dbReference type="NCBI Taxonomy" id="2778364"/>
    <lineage>
        <taxon>Bacteria</taxon>
        <taxon>Bacillati</taxon>
        <taxon>Chloroflexota</taxon>
        <taxon>Ktedonobacteria</taxon>
        <taxon>Ktedonobacterales</taxon>
        <taxon>Ktedonobacteraceae</taxon>
        <taxon>Ktedonospora</taxon>
    </lineage>
</organism>
<evidence type="ECO:0000313" key="5">
    <source>
        <dbReference type="Proteomes" id="UP000612362"/>
    </source>
</evidence>
<dbReference type="PANTHER" id="PTHR42901">
    <property type="entry name" value="ALCOHOL DEHYDROGENASE"/>
    <property type="match status" value="1"/>
</dbReference>
<dbReference type="PROSITE" id="PS00061">
    <property type="entry name" value="ADH_SHORT"/>
    <property type="match status" value="1"/>
</dbReference>
<protein>
    <submittedName>
        <fullName evidence="4">Short-chain dehydrogenase</fullName>
    </submittedName>
</protein>
<dbReference type="EMBL" id="BNJF01000002">
    <property type="protein sequence ID" value="GHO46524.1"/>
    <property type="molecule type" value="Genomic_DNA"/>
</dbReference>
<keyword evidence="5" id="KW-1185">Reference proteome</keyword>
<dbReference type="PRINTS" id="PR00081">
    <property type="entry name" value="GDHRDH"/>
</dbReference>
<accession>A0A8J3I8A1</accession>
<dbReference type="Gene3D" id="3.40.50.720">
    <property type="entry name" value="NAD(P)-binding Rossmann-like Domain"/>
    <property type="match status" value="1"/>
</dbReference>
<sequence length="236" mass="25263">MPTTQARTAVITGASRGLGLALARHLAREGWNLIIDARGADALEEARAELVCAGIGHVVALAGDVTNASHRQAIESAVQEFGSLDLLVNNASILGPSPQPFLLAYPLETLEQVYRTNVIAPLALTQALQQYLQPGAVVINITSDAGVEAYEGWGGYGSSKAALEQLSHILAAENSQLRVYWVDPGDMRTQMHQEAFPGEDISDRPLPEESVPGLLKLIEGIYPSGRYQAQALLKEV</sequence>
<dbReference type="Proteomes" id="UP000612362">
    <property type="component" value="Unassembled WGS sequence"/>
</dbReference>
<dbReference type="PANTHER" id="PTHR42901:SF1">
    <property type="entry name" value="ALCOHOL DEHYDROGENASE"/>
    <property type="match status" value="1"/>
</dbReference>
<dbReference type="GO" id="GO:0016491">
    <property type="term" value="F:oxidoreductase activity"/>
    <property type="evidence" value="ECO:0007669"/>
    <property type="project" value="UniProtKB-KW"/>
</dbReference>
<dbReference type="Pfam" id="PF00106">
    <property type="entry name" value="adh_short"/>
    <property type="match status" value="1"/>
</dbReference>
<evidence type="ECO:0000256" key="3">
    <source>
        <dbReference type="RuleBase" id="RU000363"/>
    </source>
</evidence>
<gene>
    <name evidence="4" type="ORF">KSX_46870</name>
</gene>
<dbReference type="InterPro" id="IPR020904">
    <property type="entry name" value="Sc_DH/Rdtase_CS"/>
</dbReference>
<evidence type="ECO:0000313" key="4">
    <source>
        <dbReference type="EMBL" id="GHO46524.1"/>
    </source>
</evidence>
<dbReference type="PRINTS" id="PR00080">
    <property type="entry name" value="SDRFAMILY"/>
</dbReference>
<dbReference type="InterPro" id="IPR002347">
    <property type="entry name" value="SDR_fam"/>
</dbReference>
<comment type="caution">
    <text evidence="4">The sequence shown here is derived from an EMBL/GenBank/DDBJ whole genome shotgun (WGS) entry which is preliminary data.</text>
</comment>
<dbReference type="RefSeq" id="WP_220195897.1">
    <property type="nucleotide sequence ID" value="NZ_BNJF01000002.1"/>
</dbReference>
<dbReference type="SUPFAM" id="SSF51735">
    <property type="entry name" value="NAD(P)-binding Rossmann-fold domains"/>
    <property type="match status" value="1"/>
</dbReference>
<dbReference type="AlphaFoldDB" id="A0A8J3I8A1"/>